<evidence type="ECO:0000256" key="1">
    <source>
        <dbReference type="SAM" id="MobiDB-lite"/>
    </source>
</evidence>
<comment type="caution">
    <text evidence="4">The sequence shown here is derived from an EMBL/GenBank/DDBJ whole genome shotgun (WGS) entry which is preliminary data.</text>
</comment>
<evidence type="ECO:0000256" key="2">
    <source>
        <dbReference type="SAM" id="Phobius"/>
    </source>
</evidence>
<organism evidence="4 5">
    <name type="scientific">Amylocarpus encephaloides</name>
    <dbReference type="NCBI Taxonomy" id="45428"/>
    <lineage>
        <taxon>Eukaryota</taxon>
        <taxon>Fungi</taxon>
        <taxon>Dikarya</taxon>
        <taxon>Ascomycota</taxon>
        <taxon>Pezizomycotina</taxon>
        <taxon>Leotiomycetes</taxon>
        <taxon>Helotiales</taxon>
        <taxon>Helotiales incertae sedis</taxon>
        <taxon>Amylocarpus</taxon>
    </lineage>
</organism>
<evidence type="ECO:0000313" key="5">
    <source>
        <dbReference type="Proteomes" id="UP000824998"/>
    </source>
</evidence>
<keyword evidence="5" id="KW-1185">Reference proteome</keyword>
<feature type="transmembrane region" description="Helical" evidence="2">
    <location>
        <begin position="389"/>
        <end position="412"/>
    </location>
</feature>
<keyword evidence="2" id="KW-1133">Transmembrane helix</keyword>
<dbReference type="PANTHER" id="PTHR34814">
    <property type="entry name" value="NITROSOGUANIDINE RESISTANCE PROTEIN SNG1"/>
    <property type="match status" value="1"/>
</dbReference>
<keyword evidence="2" id="KW-0472">Membrane</keyword>
<feature type="transmembrane region" description="Helical" evidence="2">
    <location>
        <begin position="337"/>
        <end position="358"/>
    </location>
</feature>
<feature type="compositionally biased region" description="Basic and acidic residues" evidence="1">
    <location>
        <begin position="470"/>
        <end position="481"/>
    </location>
</feature>
<dbReference type="Proteomes" id="UP000824998">
    <property type="component" value="Unassembled WGS sequence"/>
</dbReference>
<feature type="transmembrane region" description="Helical" evidence="2">
    <location>
        <begin position="271"/>
        <end position="296"/>
    </location>
</feature>
<dbReference type="PANTHER" id="PTHR34814:SF2">
    <property type="entry name" value="DUF3533 DOMAIN-CONTAINING PROTEIN"/>
    <property type="match status" value="1"/>
</dbReference>
<name>A0A9P8C537_9HELO</name>
<dbReference type="GO" id="GO:0016020">
    <property type="term" value="C:membrane"/>
    <property type="evidence" value="ECO:0007669"/>
    <property type="project" value="TreeGrafter"/>
</dbReference>
<evidence type="ECO:0000313" key="4">
    <source>
        <dbReference type="EMBL" id="KAG9233787.1"/>
    </source>
</evidence>
<dbReference type="InterPro" id="IPR053001">
    <property type="entry name" value="MNNG_permease-like"/>
</dbReference>
<feature type="transmembrane region" description="Helical" evidence="2">
    <location>
        <begin position="48"/>
        <end position="68"/>
    </location>
</feature>
<feature type="region of interest" description="Disordered" evidence="1">
    <location>
        <begin position="445"/>
        <end position="481"/>
    </location>
</feature>
<keyword evidence="2" id="KW-0812">Transmembrane</keyword>
<feature type="transmembrane region" description="Helical" evidence="2">
    <location>
        <begin position="308"/>
        <end position="331"/>
    </location>
</feature>
<dbReference type="InterPro" id="IPR022703">
    <property type="entry name" value="DUF3533"/>
</dbReference>
<feature type="domain" description="DUF3533" evidence="3">
    <location>
        <begin position="48"/>
        <end position="404"/>
    </location>
</feature>
<dbReference type="AlphaFoldDB" id="A0A9P8C537"/>
<dbReference type="OrthoDB" id="2140105at2759"/>
<feature type="compositionally biased region" description="Acidic residues" evidence="1">
    <location>
        <begin position="453"/>
        <end position="469"/>
    </location>
</feature>
<dbReference type="Pfam" id="PF12051">
    <property type="entry name" value="DUF3533"/>
    <property type="match status" value="1"/>
</dbReference>
<gene>
    <name evidence="4" type="ORF">BJ875DRAFT_535170</name>
</gene>
<evidence type="ECO:0000259" key="3">
    <source>
        <dbReference type="Pfam" id="PF12051"/>
    </source>
</evidence>
<feature type="transmembrane region" description="Helical" evidence="2">
    <location>
        <begin position="231"/>
        <end position="251"/>
    </location>
</feature>
<dbReference type="EMBL" id="MU251486">
    <property type="protein sequence ID" value="KAG9233787.1"/>
    <property type="molecule type" value="Genomic_DNA"/>
</dbReference>
<accession>A0A9P8C537</accession>
<proteinExistence type="predicted"/>
<protein>
    <recommendedName>
        <fullName evidence="3">DUF3533 domain-containing protein</fullName>
    </recommendedName>
</protein>
<reference evidence="4" key="1">
    <citation type="journal article" date="2021" name="IMA Fungus">
        <title>Genomic characterization of three marine fungi, including Emericellopsis atlantica sp. nov. with signatures of a generalist lifestyle and marine biomass degradation.</title>
        <authorList>
            <person name="Hagestad O.C."/>
            <person name="Hou L."/>
            <person name="Andersen J.H."/>
            <person name="Hansen E.H."/>
            <person name="Altermark B."/>
            <person name="Li C."/>
            <person name="Kuhnert E."/>
            <person name="Cox R.J."/>
            <person name="Crous P.W."/>
            <person name="Spatafora J.W."/>
            <person name="Lail K."/>
            <person name="Amirebrahimi M."/>
            <person name="Lipzen A."/>
            <person name="Pangilinan J."/>
            <person name="Andreopoulos W."/>
            <person name="Hayes R.D."/>
            <person name="Ng V."/>
            <person name="Grigoriev I.V."/>
            <person name="Jackson S.A."/>
            <person name="Sutton T.D.S."/>
            <person name="Dobson A.D.W."/>
            <person name="Rama T."/>
        </authorList>
    </citation>
    <scope>NUCLEOTIDE SEQUENCE</scope>
    <source>
        <strain evidence="4">TRa018bII</strain>
    </source>
</reference>
<sequence>MAEIKEKLKTLKVDGKLYPRAHDNRLPISHSLLKGPRKGFLKAAFKSFLSLQILFLALFAYLFGAIFAQSGRIHKMNIVFVDYDGGAIGESFRQAYSTLKNPSFPTLEEQSPSVYETVGEVRHDVCKIDYWGAIYIAPNASSELEAALASGSNNYDKTNMVFYIWNEARYSAVIDSSISANLQTLSQAARIAYSHRNFTDITLSPSTLPIVADPWHLTSDNIQSTTQGARLVYNTLVIILVLIQEFFYLGTINALYEGFNIYSRLNPHRIIIFRFFLSLAYCLIGALCVSGIIWAYRSSWDVNAAQFFLTWAVLWLFAHLNFLTLDVFTVWLPPPFIPMALISWVIMNASSVLVPFELSNGFYKWGYMLPAHAVYNTLVDIWSRGCNPQLYYTLPVLFSFEISSFVLSALGVHRRSHYAVIKEEQEAEAFQGRIDTAMDFERKKARERRENDERVDEEEGEDKDEEEGEDKDREELSRAITREMSRVKRVQSASKVVGFGPSFGPHFVGSDE</sequence>